<accession>A0A5R9GHY4</accession>
<dbReference type="Pfam" id="PF01418">
    <property type="entry name" value="HTH_6"/>
    <property type="match status" value="1"/>
</dbReference>
<organism evidence="6 7">
    <name type="scientific">Paenibacillus antri</name>
    <dbReference type="NCBI Taxonomy" id="2582848"/>
    <lineage>
        <taxon>Bacteria</taxon>
        <taxon>Bacillati</taxon>
        <taxon>Bacillota</taxon>
        <taxon>Bacilli</taxon>
        <taxon>Bacillales</taxon>
        <taxon>Paenibacillaceae</taxon>
        <taxon>Paenibacillus</taxon>
    </lineage>
</organism>
<evidence type="ECO:0000256" key="2">
    <source>
        <dbReference type="ARBA" id="ARBA00023125"/>
    </source>
</evidence>
<dbReference type="InterPro" id="IPR035472">
    <property type="entry name" value="RpiR-like_SIS"/>
</dbReference>
<keyword evidence="3" id="KW-0804">Transcription</keyword>
<dbReference type="GO" id="GO:0003700">
    <property type="term" value="F:DNA-binding transcription factor activity"/>
    <property type="evidence" value="ECO:0007669"/>
    <property type="project" value="InterPro"/>
</dbReference>
<feature type="domain" description="HTH rpiR-type" evidence="4">
    <location>
        <begin position="11"/>
        <end position="87"/>
    </location>
</feature>
<gene>
    <name evidence="6" type="ORF">FE782_10680</name>
</gene>
<dbReference type="Gene3D" id="1.10.10.10">
    <property type="entry name" value="Winged helix-like DNA-binding domain superfamily/Winged helix DNA-binding domain"/>
    <property type="match status" value="1"/>
</dbReference>
<dbReference type="InterPro" id="IPR000281">
    <property type="entry name" value="HTH_RpiR"/>
</dbReference>
<evidence type="ECO:0000256" key="1">
    <source>
        <dbReference type="ARBA" id="ARBA00023015"/>
    </source>
</evidence>
<comment type="caution">
    <text evidence="6">The sequence shown here is derived from an EMBL/GenBank/DDBJ whole genome shotgun (WGS) entry which is preliminary data.</text>
</comment>
<dbReference type="GO" id="GO:0097367">
    <property type="term" value="F:carbohydrate derivative binding"/>
    <property type="evidence" value="ECO:0007669"/>
    <property type="project" value="InterPro"/>
</dbReference>
<keyword evidence="1" id="KW-0805">Transcription regulation</keyword>
<evidence type="ECO:0000259" key="5">
    <source>
        <dbReference type="PROSITE" id="PS51464"/>
    </source>
</evidence>
<dbReference type="PROSITE" id="PS51464">
    <property type="entry name" value="SIS"/>
    <property type="match status" value="1"/>
</dbReference>
<evidence type="ECO:0000256" key="3">
    <source>
        <dbReference type="ARBA" id="ARBA00023163"/>
    </source>
</evidence>
<dbReference type="Pfam" id="PF01380">
    <property type="entry name" value="SIS"/>
    <property type="match status" value="1"/>
</dbReference>
<dbReference type="InterPro" id="IPR047640">
    <property type="entry name" value="RpiR-like"/>
</dbReference>
<dbReference type="Gene3D" id="3.40.50.10490">
    <property type="entry name" value="Glucose-6-phosphate isomerase like protein, domain 1"/>
    <property type="match status" value="1"/>
</dbReference>
<dbReference type="GO" id="GO:1901135">
    <property type="term" value="P:carbohydrate derivative metabolic process"/>
    <property type="evidence" value="ECO:0007669"/>
    <property type="project" value="InterPro"/>
</dbReference>
<keyword evidence="7" id="KW-1185">Reference proteome</keyword>
<evidence type="ECO:0000259" key="4">
    <source>
        <dbReference type="PROSITE" id="PS51071"/>
    </source>
</evidence>
<dbReference type="CDD" id="cd05013">
    <property type="entry name" value="SIS_RpiR"/>
    <property type="match status" value="1"/>
</dbReference>
<dbReference type="OrthoDB" id="3684496at2"/>
<sequence>MRKNGKMPNQTDTLLMIKVIYPSLTKTEKKVADLILQHSDSAMMATITNLAEQAGVGETTILRFCRKLGFKGYQDFKLSIAIDLVNLPTHINDEIDEDDDYQMVARKTTANNERMVQDTLGTINMIELKKAVKALIGARKIYVYGLVSSGTTAQDVYYRLMRIGMNVEAQRDAHIIAMTAALAGEQDVVFGISTSGGTVDMVEAFRRARKNGATTIALTGNGESALAAVSDITLLVPSKEMPLQGGSFSTKIAQMNLLDVLLTLVTMELKDTAYDSIKLTAKAVVDRMV</sequence>
<dbReference type="Proteomes" id="UP000309676">
    <property type="component" value="Unassembled WGS sequence"/>
</dbReference>
<reference evidence="6 7" key="1">
    <citation type="submission" date="2019-05" db="EMBL/GenBank/DDBJ databases">
        <authorList>
            <person name="Narsing Rao M.P."/>
            <person name="Li W.J."/>
        </authorList>
    </citation>
    <scope>NUCLEOTIDE SEQUENCE [LARGE SCALE GENOMIC DNA]</scope>
    <source>
        <strain evidence="6 7">SYSU_K30003</strain>
    </source>
</reference>
<dbReference type="SUPFAM" id="SSF46689">
    <property type="entry name" value="Homeodomain-like"/>
    <property type="match status" value="1"/>
</dbReference>
<dbReference type="EMBL" id="VCIW01000005">
    <property type="protein sequence ID" value="TLS52423.1"/>
    <property type="molecule type" value="Genomic_DNA"/>
</dbReference>
<dbReference type="PANTHER" id="PTHR30514">
    <property type="entry name" value="GLUCOKINASE"/>
    <property type="match status" value="1"/>
</dbReference>
<dbReference type="InterPro" id="IPR001347">
    <property type="entry name" value="SIS_dom"/>
</dbReference>
<dbReference type="GO" id="GO:0003677">
    <property type="term" value="F:DNA binding"/>
    <property type="evidence" value="ECO:0007669"/>
    <property type="project" value="UniProtKB-KW"/>
</dbReference>
<feature type="domain" description="SIS" evidence="5">
    <location>
        <begin position="131"/>
        <end position="271"/>
    </location>
</feature>
<proteinExistence type="predicted"/>
<evidence type="ECO:0000313" key="6">
    <source>
        <dbReference type="EMBL" id="TLS52423.1"/>
    </source>
</evidence>
<dbReference type="SUPFAM" id="SSF53697">
    <property type="entry name" value="SIS domain"/>
    <property type="match status" value="1"/>
</dbReference>
<name>A0A5R9GHY4_9BACL</name>
<evidence type="ECO:0000313" key="7">
    <source>
        <dbReference type="Proteomes" id="UP000309676"/>
    </source>
</evidence>
<keyword evidence="2" id="KW-0238">DNA-binding</keyword>
<dbReference type="PROSITE" id="PS51071">
    <property type="entry name" value="HTH_RPIR"/>
    <property type="match status" value="1"/>
</dbReference>
<dbReference type="InterPro" id="IPR009057">
    <property type="entry name" value="Homeodomain-like_sf"/>
</dbReference>
<dbReference type="AlphaFoldDB" id="A0A5R9GHY4"/>
<protein>
    <submittedName>
        <fullName evidence="6">MurR/RpiR family transcriptional regulator</fullName>
    </submittedName>
</protein>
<dbReference type="InterPro" id="IPR046348">
    <property type="entry name" value="SIS_dom_sf"/>
</dbReference>
<dbReference type="PANTHER" id="PTHR30514:SF9">
    <property type="entry name" value="TRANSCRIPTIONAL REGULATOR"/>
    <property type="match status" value="1"/>
</dbReference>
<dbReference type="InterPro" id="IPR036388">
    <property type="entry name" value="WH-like_DNA-bd_sf"/>
</dbReference>